<evidence type="ECO:0000313" key="7">
    <source>
        <dbReference type="Proteomes" id="UP001597201"/>
    </source>
</evidence>
<dbReference type="InterPro" id="IPR002471">
    <property type="entry name" value="Pept_S9_AS"/>
</dbReference>
<protein>
    <submittedName>
        <fullName evidence="6">S9 family peptidase</fullName>
    </submittedName>
</protein>
<dbReference type="Proteomes" id="UP001597201">
    <property type="component" value="Unassembled WGS sequence"/>
</dbReference>
<dbReference type="InterPro" id="IPR001375">
    <property type="entry name" value="Peptidase_S9_cat"/>
</dbReference>
<keyword evidence="3" id="KW-0732">Signal</keyword>
<evidence type="ECO:0000256" key="2">
    <source>
        <dbReference type="ARBA" id="ARBA00022801"/>
    </source>
</evidence>
<evidence type="ECO:0000256" key="3">
    <source>
        <dbReference type="SAM" id="SignalP"/>
    </source>
</evidence>
<comment type="caution">
    <text evidence="6">The sequence shown here is derived from an EMBL/GenBank/DDBJ whole genome shotgun (WGS) entry which is preliminary data.</text>
</comment>
<sequence length="729" mass="83792">MRKISILFLLVFSFLQAQQKITLEDIFTDATFSENSLEAFHSMQNGDFFTLLNYYRNGISLDKFDYATLSKIETIVSSEDLGLPSFDNYVFNRDETKVIIGTDTESVFRHSELGIFYVYEIATKKIEKISDHKIQEPTFSPDGSKVAYALNNNLFVKDLSGGKTTQITKDGERNKIINGITDWVYEEEFSFVRAFEWNGNSDKIAFIRFDETDVPEFSMDIYGDQLYPDQLTFKYPKAGENNSLVSLHLYDLSSNQLKKVALGEDQQYYLPRIQWTNEPNTLSVTTLNRHQNNLNLIFVDGKSLKSKVILNEKDNAYVDINDELTFLGDNSFIWMSERDGFYHLYHYNSQGKLINQITKGDWEVTNYYGFDEKSKTVFYQSTEEGSVNRSVYSIKINGSDKRKLSEKVGTNDAFFSNSFNYYVNEFSNVNSATSYTLNDAKSGIILKSIVDNSELEKKNLDYKIPNKEISELKTKNGTYNMFIMKPIDFDPSKKYPLLMYQYSGPGSQSVSNSWFNYRDYYHAMLVQNGFIVAVVDGRGTGFKGRDFKKVTYKELGKYEIADQIEAALELGKLNYIDQNRIGIWGWSYGGYMSSLAITKGADVFKMAIAVAPVTSWRFYDAVYTERYMQTPQENANGYDQNSPLNFAHLLKGDYLLIHGSGDDNVHVQNSMRMVNALIKENKDFDFFIYPDRSHGINEGENTRLHLFEKMTKFIRESLGKTEGFSSTNP</sequence>
<keyword evidence="7" id="KW-1185">Reference proteome</keyword>
<dbReference type="PROSITE" id="PS00708">
    <property type="entry name" value="PRO_ENDOPEP_SER"/>
    <property type="match status" value="1"/>
</dbReference>
<dbReference type="Pfam" id="PF00326">
    <property type="entry name" value="Peptidase_S9"/>
    <property type="match status" value="1"/>
</dbReference>
<evidence type="ECO:0000313" key="6">
    <source>
        <dbReference type="EMBL" id="MFD1314930.1"/>
    </source>
</evidence>
<gene>
    <name evidence="6" type="ORF">ACFQ39_04835</name>
</gene>
<dbReference type="Gene3D" id="2.140.10.30">
    <property type="entry name" value="Dipeptidylpeptidase IV, N-terminal domain"/>
    <property type="match status" value="1"/>
</dbReference>
<feature type="domain" description="Peptidase S9 prolyl oligopeptidase catalytic" evidence="4">
    <location>
        <begin position="523"/>
        <end position="720"/>
    </location>
</feature>
<reference evidence="7" key="1">
    <citation type="journal article" date="2019" name="Int. J. Syst. Evol. Microbiol.">
        <title>The Global Catalogue of Microorganisms (GCM) 10K type strain sequencing project: providing services to taxonomists for standard genome sequencing and annotation.</title>
        <authorList>
            <consortium name="The Broad Institute Genomics Platform"/>
            <consortium name="The Broad Institute Genome Sequencing Center for Infectious Disease"/>
            <person name="Wu L."/>
            <person name="Ma J."/>
        </authorList>
    </citation>
    <scope>NUCLEOTIDE SEQUENCE [LARGE SCALE GENOMIC DNA]</scope>
    <source>
        <strain evidence="7">CCUG 61485</strain>
    </source>
</reference>
<name>A0ABW3Y0E2_9FLAO</name>
<keyword evidence="2" id="KW-0378">Hydrolase</keyword>
<dbReference type="RefSeq" id="WP_377176855.1">
    <property type="nucleotide sequence ID" value="NZ_JBHTMY010000002.1"/>
</dbReference>
<dbReference type="InterPro" id="IPR029058">
    <property type="entry name" value="AB_hydrolase_fold"/>
</dbReference>
<feature type="domain" description="Dipeptidylpeptidase IV N-terminal" evidence="5">
    <location>
        <begin position="93"/>
        <end position="431"/>
    </location>
</feature>
<dbReference type="SUPFAM" id="SSF53474">
    <property type="entry name" value="alpha/beta-Hydrolases"/>
    <property type="match status" value="1"/>
</dbReference>
<dbReference type="InterPro" id="IPR050278">
    <property type="entry name" value="Serine_Prot_S9B/DPPIV"/>
</dbReference>
<organism evidence="6 7">
    <name type="scientific">Namhaeicola litoreus</name>
    <dbReference type="NCBI Taxonomy" id="1052145"/>
    <lineage>
        <taxon>Bacteria</taxon>
        <taxon>Pseudomonadati</taxon>
        <taxon>Bacteroidota</taxon>
        <taxon>Flavobacteriia</taxon>
        <taxon>Flavobacteriales</taxon>
        <taxon>Flavobacteriaceae</taxon>
        <taxon>Namhaeicola</taxon>
    </lineage>
</organism>
<dbReference type="Pfam" id="PF00930">
    <property type="entry name" value="DPPIV_N"/>
    <property type="match status" value="1"/>
</dbReference>
<proteinExistence type="predicted"/>
<dbReference type="InterPro" id="IPR002469">
    <property type="entry name" value="Peptidase_S9B_N"/>
</dbReference>
<evidence type="ECO:0000256" key="1">
    <source>
        <dbReference type="ARBA" id="ARBA00022670"/>
    </source>
</evidence>
<dbReference type="PANTHER" id="PTHR11731:SF193">
    <property type="entry name" value="DIPEPTIDYL PEPTIDASE 9"/>
    <property type="match status" value="1"/>
</dbReference>
<dbReference type="EMBL" id="JBHTMY010000002">
    <property type="protein sequence ID" value="MFD1314930.1"/>
    <property type="molecule type" value="Genomic_DNA"/>
</dbReference>
<accession>A0ABW3Y0E2</accession>
<evidence type="ECO:0000259" key="4">
    <source>
        <dbReference type="Pfam" id="PF00326"/>
    </source>
</evidence>
<dbReference type="SUPFAM" id="SSF82171">
    <property type="entry name" value="DPP6 N-terminal domain-like"/>
    <property type="match status" value="1"/>
</dbReference>
<feature type="signal peptide" evidence="3">
    <location>
        <begin position="1"/>
        <end position="17"/>
    </location>
</feature>
<feature type="chain" id="PRO_5046675899" evidence="3">
    <location>
        <begin position="18"/>
        <end position="729"/>
    </location>
</feature>
<evidence type="ECO:0000259" key="5">
    <source>
        <dbReference type="Pfam" id="PF00930"/>
    </source>
</evidence>
<dbReference type="PANTHER" id="PTHR11731">
    <property type="entry name" value="PROTEASE FAMILY S9B,C DIPEPTIDYL-PEPTIDASE IV-RELATED"/>
    <property type="match status" value="1"/>
</dbReference>
<keyword evidence="1" id="KW-0645">Protease</keyword>
<dbReference type="Gene3D" id="3.40.50.1820">
    <property type="entry name" value="alpha/beta hydrolase"/>
    <property type="match status" value="1"/>
</dbReference>